<dbReference type="RefSeq" id="WP_349216977.1">
    <property type="nucleotide sequence ID" value="NZ_JBBMFA010000111.1"/>
</dbReference>
<organism evidence="3 4">
    <name type="scientific">Ruthenibacterium intestinale</name>
    <dbReference type="NCBI Taxonomy" id="3133163"/>
    <lineage>
        <taxon>Bacteria</taxon>
        <taxon>Bacillati</taxon>
        <taxon>Bacillota</taxon>
        <taxon>Clostridia</taxon>
        <taxon>Eubacteriales</taxon>
        <taxon>Oscillospiraceae</taxon>
        <taxon>Ruthenibacterium</taxon>
    </lineage>
</organism>
<reference evidence="3 4" key="1">
    <citation type="submission" date="2024-03" db="EMBL/GenBank/DDBJ databases">
        <title>Human intestinal bacterial collection.</title>
        <authorList>
            <person name="Pauvert C."/>
            <person name="Hitch T.C.A."/>
            <person name="Clavel T."/>
        </authorList>
    </citation>
    <scope>NUCLEOTIDE SEQUENCE [LARGE SCALE GENOMIC DNA]</scope>
    <source>
        <strain evidence="3 4">CLA-JM-H11</strain>
    </source>
</reference>
<evidence type="ECO:0000313" key="4">
    <source>
        <dbReference type="Proteomes" id="UP001477672"/>
    </source>
</evidence>
<dbReference type="InterPro" id="IPR027417">
    <property type="entry name" value="P-loop_NTPase"/>
</dbReference>
<evidence type="ECO:0000259" key="2">
    <source>
        <dbReference type="Pfam" id="PF13635"/>
    </source>
</evidence>
<evidence type="ECO:0000259" key="1">
    <source>
        <dbReference type="Pfam" id="PF13173"/>
    </source>
</evidence>
<sequence length="409" mass="47775">MTELINRPEYLNQLIQHRDVDLVKIVTGIRRCGKSSLLDLYHQYLSDSGVPDANIIHMNLESLRYRNITTYLSFYDYVSERIPKRGKTYLIFDELQAVEHWEKAIESFRLDFDVDIYITGSNAYLLSTEFSTLLSGRYVEIRMLPLSFKEFLAFYEFAPSVTTEEKFQRYLQFGGMPILREYQFNEARSNQALEGIYSTVVLRDILQRNNQVDQRILQKIMLFLCSNIGSITSPNNIGNVLSHEGDIQQGNRKNVAGKTVDKYISMLRSAFIFFSVGRYDVKGKQLLKTLGKNYIIDMGFRNMLLGYRDADRGHIIENIVFLELIRRDYRVYIGKVGETEIDFVAEKPDDKLYIQVTESMQSPETRDRELKPLRMIPDNYEKIVLSMDRNYINSYDGIKSLNLIDWLLS</sequence>
<dbReference type="EMBL" id="JBBMFA010000111">
    <property type="protein sequence ID" value="MEQ2521518.1"/>
    <property type="molecule type" value="Genomic_DNA"/>
</dbReference>
<protein>
    <submittedName>
        <fullName evidence="3">ATP-binding protein</fullName>
    </submittedName>
</protein>
<dbReference type="InterPro" id="IPR025420">
    <property type="entry name" value="DUF4143"/>
</dbReference>
<accession>A0ABV1GJ01</accession>
<dbReference type="PANTHER" id="PTHR33295:SF20">
    <property type="entry name" value="ATPASE"/>
    <property type="match status" value="1"/>
</dbReference>
<dbReference type="Proteomes" id="UP001477672">
    <property type="component" value="Unassembled WGS sequence"/>
</dbReference>
<dbReference type="SUPFAM" id="SSF52540">
    <property type="entry name" value="P-loop containing nucleoside triphosphate hydrolases"/>
    <property type="match status" value="1"/>
</dbReference>
<dbReference type="Pfam" id="PF13635">
    <property type="entry name" value="DUF4143"/>
    <property type="match status" value="1"/>
</dbReference>
<dbReference type="GO" id="GO:0005524">
    <property type="term" value="F:ATP binding"/>
    <property type="evidence" value="ECO:0007669"/>
    <property type="project" value="UniProtKB-KW"/>
</dbReference>
<keyword evidence="4" id="KW-1185">Reference proteome</keyword>
<feature type="domain" description="DUF4143" evidence="2">
    <location>
        <begin position="203"/>
        <end position="356"/>
    </location>
</feature>
<dbReference type="PANTHER" id="PTHR33295">
    <property type="entry name" value="ATPASE"/>
    <property type="match status" value="1"/>
</dbReference>
<gene>
    <name evidence="3" type="ORF">WMO24_13940</name>
</gene>
<evidence type="ECO:0000313" key="3">
    <source>
        <dbReference type="EMBL" id="MEQ2521518.1"/>
    </source>
</evidence>
<proteinExistence type="predicted"/>
<dbReference type="InterPro" id="IPR041682">
    <property type="entry name" value="AAA_14"/>
</dbReference>
<name>A0ABV1GJ01_9FIRM</name>
<dbReference type="Pfam" id="PF13173">
    <property type="entry name" value="AAA_14"/>
    <property type="match status" value="1"/>
</dbReference>
<feature type="domain" description="AAA" evidence="1">
    <location>
        <begin position="23"/>
        <end position="152"/>
    </location>
</feature>
<keyword evidence="3" id="KW-0547">Nucleotide-binding</keyword>
<comment type="caution">
    <text evidence="3">The sequence shown here is derived from an EMBL/GenBank/DDBJ whole genome shotgun (WGS) entry which is preliminary data.</text>
</comment>
<keyword evidence="3" id="KW-0067">ATP-binding</keyword>